<evidence type="ECO:0000313" key="2">
    <source>
        <dbReference type="EMBL" id="CAF9930391.1"/>
    </source>
</evidence>
<dbReference type="Proteomes" id="UP000664169">
    <property type="component" value="Unassembled WGS sequence"/>
</dbReference>
<dbReference type="InterPro" id="IPR007849">
    <property type="entry name" value="ATP10"/>
</dbReference>
<dbReference type="GO" id="GO:0033615">
    <property type="term" value="P:mitochondrial proton-transporting ATP synthase complex assembly"/>
    <property type="evidence" value="ECO:0007669"/>
    <property type="project" value="TreeGrafter"/>
</dbReference>
<sequence length="944" mass="105317">MNDNTTQAQQAQRAINCTATVFSTITEAVSVFLPVVPTQFMTMHVPGGFIIPEGYVCDPIYSPSHPLSIRVNEVCLVDGMVVPVSGIMMGHYGKSAARSYMTALDRLIQVDASIFGSIVLNLDQNLKSRFEIVHKRYANALGFLRSPDEHNTSKTKLTAYVEKQGKCKDGVEQYTSAQQRVLEDYRAAIQARDMDLVAHGYKFEREFNFGIVDTPSGLRRFESSEEAYENVTLIAADGASEYAGLDLSPAEWAHKVQTASNKWGNKKSDPFPLERRPQTSHLKRPLVLHQALRGTIQSGQCLPSINGGEDVRADDELSEAYSSTHQTFNNDNKARSQIRSDIKQSVTRTVNEKIDLVKTKIDNLAKAHDRPVGNKAGKVTVPEAQDAVEDINETDEPGGDPEASIEATNVKPSQWTKVAYEISQSQDEVTKVIGELASGIAAKASCESRRAFSGTSHTRTSTQIRFSIANLDVEIRVDCMIVEVERPWTHAERFSHHDADVFLISPGSERLYETVSGIRAMDAEYAEFCSSRSAFVIATNVQLEFSGYTTHMENVFSSSSTEANVPFIPSSGINLFVPNTAVEFTLALQMSLTLLPPLPLRSALQTISPRGIISSRKAAVRHTSSQPKPTPKPPSPPSRAPEPTRSPTTPPRNPNDDPLQPANSKDAANHVLKPLSRPIGLTTIPQPGQNTGIDTRPFQQRRDEFFDYDRHLARRKELTRKIARPYFRDWSRLQFNRGKIFLAPVRLIRADKALYFPNLRGVTLAEPKVEKDTTSVARGCITLVRIFSGRWAEMQVDTWLEDETLTKMFQAGEGVLQRIDLNVEENRMKALVVRMFMPGLRRALPPEMHARYFLVRRGFEEEYKHALGMYNAQVGHVYLLDDMCRIRWGGSGDVQEEEKGSLRRGIVRLAQDLKERQDQDKNSASLASLQKVAGFVARIPGILT</sequence>
<dbReference type="OrthoDB" id="17089at2759"/>
<keyword evidence="3" id="KW-1185">Reference proteome</keyword>
<feature type="compositionally biased region" description="Pro residues" evidence="1">
    <location>
        <begin position="628"/>
        <end position="640"/>
    </location>
</feature>
<accession>A0A8H3FTB8</accession>
<organism evidence="2 3">
    <name type="scientific">Gomphillus americanus</name>
    <dbReference type="NCBI Taxonomy" id="1940652"/>
    <lineage>
        <taxon>Eukaryota</taxon>
        <taxon>Fungi</taxon>
        <taxon>Dikarya</taxon>
        <taxon>Ascomycota</taxon>
        <taxon>Pezizomycotina</taxon>
        <taxon>Lecanoromycetes</taxon>
        <taxon>OSLEUM clade</taxon>
        <taxon>Ostropomycetidae</taxon>
        <taxon>Ostropales</taxon>
        <taxon>Graphidaceae</taxon>
        <taxon>Gomphilloideae</taxon>
        <taxon>Gomphillus</taxon>
    </lineage>
</organism>
<comment type="caution">
    <text evidence="2">The sequence shown here is derived from an EMBL/GenBank/DDBJ whole genome shotgun (WGS) entry which is preliminary data.</text>
</comment>
<dbReference type="Pfam" id="PF05176">
    <property type="entry name" value="ATP-synt_10"/>
    <property type="match status" value="1"/>
</dbReference>
<evidence type="ECO:0000313" key="3">
    <source>
        <dbReference type="Proteomes" id="UP000664169"/>
    </source>
</evidence>
<gene>
    <name evidence="2" type="ORF">GOMPHAMPRED_005641</name>
</gene>
<protein>
    <submittedName>
        <fullName evidence="2">Uncharacterized protein</fullName>
    </submittedName>
</protein>
<dbReference type="EMBL" id="CAJPDQ010000035">
    <property type="protein sequence ID" value="CAF9930391.1"/>
    <property type="molecule type" value="Genomic_DNA"/>
</dbReference>
<dbReference type="PANTHER" id="PTHR28106:SF1">
    <property type="entry name" value="MITOCHONDRIAL ATPASE COMPLEX SUBUNIT ATP10"/>
    <property type="match status" value="1"/>
</dbReference>
<feature type="region of interest" description="Disordered" evidence="1">
    <location>
        <begin position="615"/>
        <end position="665"/>
    </location>
</feature>
<proteinExistence type="predicted"/>
<evidence type="ECO:0000256" key="1">
    <source>
        <dbReference type="SAM" id="MobiDB-lite"/>
    </source>
</evidence>
<reference evidence="2" key="1">
    <citation type="submission" date="2021-03" db="EMBL/GenBank/DDBJ databases">
        <authorList>
            <person name="Tagirdzhanova G."/>
        </authorList>
    </citation>
    <scope>NUCLEOTIDE SEQUENCE</scope>
</reference>
<dbReference type="AlphaFoldDB" id="A0A8H3FTB8"/>
<dbReference type="PANTHER" id="PTHR28106">
    <property type="entry name" value="MITOCHONDRIAL ATPASE COMPLEX SUBUNIT ATP10"/>
    <property type="match status" value="1"/>
</dbReference>
<name>A0A8H3FTB8_9LECA</name>
<dbReference type="GO" id="GO:0005743">
    <property type="term" value="C:mitochondrial inner membrane"/>
    <property type="evidence" value="ECO:0007669"/>
    <property type="project" value="TreeGrafter"/>
</dbReference>